<dbReference type="RefSeq" id="WP_266440303.1">
    <property type="nucleotide sequence ID" value="NZ_BAAAZX010000006.1"/>
</dbReference>
<feature type="transmembrane region" description="Helical" evidence="6">
    <location>
        <begin position="195"/>
        <end position="214"/>
    </location>
</feature>
<feature type="transmembrane region" description="Helical" evidence="6">
    <location>
        <begin position="133"/>
        <end position="153"/>
    </location>
</feature>
<evidence type="ECO:0000256" key="1">
    <source>
        <dbReference type="ARBA" id="ARBA00004141"/>
    </source>
</evidence>
<dbReference type="InterPro" id="IPR000412">
    <property type="entry name" value="ABC_2_transport"/>
</dbReference>
<dbReference type="PRINTS" id="PR00164">
    <property type="entry name" value="ABC2TRNSPORT"/>
</dbReference>
<evidence type="ECO:0000259" key="7">
    <source>
        <dbReference type="PROSITE" id="PS51012"/>
    </source>
</evidence>
<keyword evidence="3 6" id="KW-1133">Transmembrane helix</keyword>
<evidence type="ECO:0000256" key="2">
    <source>
        <dbReference type="ARBA" id="ARBA00022692"/>
    </source>
</evidence>
<evidence type="ECO:0000256" key="4">
    <source>
        <dbReference type="ARBA" id="ARBA00023136"/>
    </source>
</evidence>
<accession>A0ABP7R443</accession>
<reference evidence="9" key="1">
    <citation type="journal article" date="2019" name="Int. J. Syst. Evol. Microbiol.">
        <title>The Global Catalogue of Microorganisms (GCM) 10K type strain sequencing project: providing services to taxonomists for standard genome sequencing and annotation.</title>
        <authorList>
            <consortium name="The Broad Institute Genomics Platform"/>
            <consortium name="The Broad Institute Genome Sequencing Center for Infectious Disease"/>
            <person name="Wu L."/>
            <person name="Ma J."/>
        </authorList>
    </citation>
    <scope>NUCLEOTIDE SEQUENCE [LARGE SCALE GENOMIC DNA]</scope>
    <source>
        <strain evidence="9">JCM 16924</strain>
    </source>
</reference>
<keyword evidence="6" id="KW-0813">Transport</keyword>
<dbReference type="PIRSF" id="PIRSF006648">
    <property type="entry name" value="DrrB"/>
    <property type="match status" value="1"/>
</dbReference>
<feature type="transmembrane region" description="Helical" evidence="6">
    <location>
        <begin position="250"/>
        <end position="272"/>
    </location>
</feature>
<gene>
    <name evidence="8" type="ORF">GCM10022232_28640</name>
</gene>
<name>A0ABP7R443_9ACTN</name>
<dbReference type="PANTHER" id="PTHR43229">
    <property type="entry name" value="NODULATION PROTEIN J"/>
    <property type="match status" value="1"/>
</dbReference>
<feature type="transmembrane region" description="Helical" evidence="6">
    <location>
        <begin position="159"/>
        <end position="183"/>
    </location>
</feature>
<dbReference type="PROSITE" id="PS51012">
    <property type="entry name" value="ABC_TM2"/>
    <property type="match status" value="1"/>
</dbReference>
<dbReference type="PANTHER" id="PTHR43229:SF2">
    <property type="entry name" value="NODULATION PROTEIN J"/>
    <property type="match status" value="1"/>
</dbReference>
<evidence type="ECO:0000256" key="5">
    <source>
        <dbReference type="ARBA" id="ARBA00023251"/>
    </source>
</evidence>
<keyword evidence="5" id="KW-0046">Antibiotic resistance</keyword>
<evidence type="ECO:0000313" key="8">
    <source>
        <dbReference type="EMBL" id="GAA3992070.1"/>
    </source>
</evidence>
<comment type="similarity">
    <text evidence="6">Belongs to the ABC-2 integral membrane protein family.</text>
</comment>
<evidence type="ECO:0000256" key="3">
    <source>
        <dbReference type="ARBA" id="ARBA00022989"/>
    </source>
</evidence>
<dbReference type="InterPro" id="IPR051784">
    <property type="entry name" value="Nod_factor_ABC_transporter"/>
</dbReference>
<keyword evidence="9" id="KW-1185">Reference proteome</keyword>
<keyword evidence="2 6" id="KW-0812">Transmembrane</keyword>
<sequence>MTVTVPTDRARSAAPVRWQPASARAQFAVLTGRSLRGLVADRRLVVLTLVQPLILLVIFSQVFGSMASPDHFPAGVSYIDYLMPAILVTSGITSAVGSGAELIRDMDNGVLTRFRSLPVGLHWILVARAVTDVLRTTAQTVLLLVCAALCFGFDPAGGAWGVIAALALSLLVIASLTWVFIAVGTWVRSARIMQSVSGLALFPLMFASSAYVPLDALPAWLRAVAVVNPVSYAVDATRALALDWPLGGDVLGAVATSLLILAVAVWAAVAGFRRPLTR</sequence>
<feature type="domain" description="ABC transmembrane type-2" evidence="7">
    <location>
        <begin position="43"/>
        <end position="275"/>
    </location>
</feature>
<dbReference type="Proteomes" id="UP001500456">
    <property type="component" value="Unassembled WGS sequence"/>
</dbReference>
<keyword evidence="4 6" id="KW-0472">Membrane</keyword>
<dbReference type="InterPro" id="IPR013525">
    <property type="entry name" value="ABC2_TM"/>
</dbReference>
<keyword evidence="6" id="KW-1003">Cell membrane</keyword>
<dbReference type="InterPro" id="IPR047817">
    <property type="entry name" value="ABC2_TM_bact-type"/>
</dbReference>
<dbReference type="EMBL" id="BAAAZX010000006">
    <property type="protein sequence ID" value="GAA3992070.1"/>
    <property type="molecule type" value="Genomic_DNA"/>
</dbReference>
<evidence type="ECO:0000256" key="6">
    <source>
        <dbReference type="RuleBase" id="RU361157"/>
    </source>
</evidence>
<proteinExistence type="inferred from homology"/>
<comment type="caution">
    <text evidence="8">The sequence shown here is derived from an EMBL/GenBank/DDBJ whole genome shotgun (WGS) entry which is preliminary data.</text>
</comment>
<organism evidence="8 9">
    <name type="scientific">Streptomyces plumbiresistens</name>
    <dbReference type="NCBI Taxonomy" id="511811"/>
    <lineage>
        <taxon>Bacteria</taxon>
        <taxon>Bacillati</taxon>
        <taxon>Actinomycetota</taxon>
        <taxon>Actinomycetes</taxon>
        <taxon>Kitasatosporales</taxon>
        <taxon>Streptomycetaceae</taxon>
        <taxon>Streptomyces</taxon>
    </lineage>
</organism>
<evidence type="ECO:0000313" key="9">
    <source>
        <dbReference type="Proteomes" id="UP001500456"/>
    </source>
</evidence>
<comment type="subcellular location">
    <subcellularLocation>
        <location evidence="6">Cell membrane</location>
        <topology evidence="6">Multi-pass membrane protein</topology>
    </subcellularLocation>
    <subcellularLocation>
        <location evidence="1">Membrane</location>
        <topology evidence="1">Multi-pass membrane protein</topology>
    </subcellularLocation>
</comment>
<dbReference type="Pfam" id="PF01061">
    <property type="entry name" value="ABC2_membrane"/>
    <property type="match status" value="1"/>
</dbReference>
<feature type="transmembrane region" description="Helical" evidence="6">
    <location>
        <begin position="83"/>
        <end position="103"/>
    </location>
</feature>
<feature type="transmembrane region" description="Helical" evidence="6">
    <location>
        <begin position="44"/>
        <end position="63"/>
    </location>
</feature>
<protein>
    <recommendedName>
        <fullName evidence="6">Transport permease protein</fullName>
    </recommendedName>
</protein>